<dbReference type="RefSeq" id="WP_230098142.1">
    <property type="nucleotide sequence ID" value="NZ_CAKKNT010000003.1"/>
</dbReference>
<dbReference type="Pfam" id="PF12358">
    <property type="entry name" value="DUF3644"/>
    <property type="match status" value="1"/>
</dbReference>
<reference evidence="3 4" key="1">
    <citation type="submission" date="2021-11" db="EMBL/GenBank/DDBJ databases">
        <authorList>
            <person name="Depoorter E."/>
        </authorList>
    </citation>
    <scope>NUCLEOTIDE SEQUENCE [LARGE SCALE GENOMIC DNA]</scope>
    <source>
        <strain evidence="3 4">LMG 24286</strain>
    </source>
</reference>
<feature type="domain" description="DUF3644" evidence="1">
    <location>
        <begin position="7"/>
        <end position="180"/>
    </location>
</feature>
<keyword evidence="4" id="KW-1185">Reference proteome</keyword>
<protein>
    <recommendedName>
        <fullName evidence="5">DUF3644 domain-containing protein</fullName>
    </recommendedName>
</protein>
<proteinExistence type="predicted"/>
<dbReference type="EMBL" id="CAKKNT010000003">
    <property type="protein sequence ID" value="CAH0418037.1"/>
    <property type="molecule type" value="Genomic_DNA"/>
</dbReference>
<evidence type="ECO:0000313" key="4">
    <source>
        <dbReference type="Proteomes" id="UP000789719"/>
    </source>
</evidence>
<evidence type="ECO:0000259" key="2">
    <source>
        <dbReference type="Pfam" id="PF18740"/>
    </source>
</evidence>
<feature type="domain" description="EC042-2821-like Restriction Endonuclease-like" evidence="2">
    <location>
        <begin position="230"/>
        <end position="325"/>
    </location>
</feature>
<dbReference type="Pfam" id="PF18740">
    <property type="entry name" value="EC042_2821"/>
    <property type="match status" value="1"/>
</dbReference>
<sequence>MEKIEKRLLEKSIESFILGLEVYNKPTIKYRIEGFSFFCTNAWELMLKAYLITRDGEKSIYYRDNPNRTISLTDAIKKVYTNKNDPLRKNLETILELRNMSTHFITQDYETIYAPLFQACVINFSSELSKRHSVDITTYIAQNFLTLSINMEELTSSEIKATYSPVIAKKLIDTKNTIGSKLDNLNGKTKFSIPISQNIYITKNKDDADLLVAIDNQSDTNVQKIKELKDPTKTHPYAYNDIITGINSKITATNVHFEVTQKVGIQTKFTSRHLNAIMNFYDFKNNTKYAYKHKIGSRVEYTYSQQLIDFIFSEIKKGPNLFVNEVLNAKK</sequence>
<organism evidence="3 4">
    <name type="scientific">Periweissella ghanensis</name>
    <dbReference type="NCBI Taxonomy" id="467997"/>
    <lineage>
        <taxon>Bacteria</taxon>
        <taxon>Bacillati</taxon>
        <taxon>Bacillota</taxon>
        <taxon>Bacilli</taxon>
        <taxon>Lactobacillales</taxon>
        <taxon>Lactobacillaceae</taxon>
        <taxon>Periweissella</taxon>
    </lineage>
</organism>
<name>A0ABM8ZBF1_9LACO</name>
<dbReference type="Proteomes" id="UP000789719">
    <property type="component" value="Unassembled WGS sequence"/>
</dbReference>
<evidence type="ECO:0000313" key="3">
    <source>
        <dbReference type="EMBL" id="CAH0418037.1"/>
    </source>
</evidence>
<dbReference type="InterPro" id="IPR022104">
    <property type="entry name" value="DUF3644"/>
</dbReference>
<evidence type="ECO:0000259" key="1">
    <source>
        <dbReference type="Pfam" id="PF12358"/>
    </source>
</evidence>
<evidence type="ECO:0008006" key="5">
    <source>
        <dbReference type="Google" id="ProtNLM"/>
    </source>
</evidence>
<dbReference type="InterPro" id="IPR049530">
    <property type="entry name" value="EC042_2821"/>
</dbReference>
<accession>A0ABM8ZBF1</accession>
<gene>
    <name evidence="3" type="ORF">WGH24286_00453</name>
</gene>
<comment type="caution">
    <text evidence="3">The sequence shown here is derived from an EMBL/GenBank/DDBJ whole genome shotgun (WGS) entry which is preliminary data.</text>
</comment>